<reference evidence="1" key="1">
    <citation type="journal article" date="2014" name="Front. Microbiol.">
        <title>High frequency of phylogenetically diverse reductive dehalogenase-homologous genes in deep subseafloor sedimentary metagenomes.</title>
        <authorList>
            <person name="Kawai M."/>
            <person name="Futagami T."/>
            <person name="Toyoda A."/>
            <person name="Takaki Y."/>
            <person name="Nishi S."/>
            <person name="Hori S."/>
            <person name="Arai W."/>
            <person name="Tsubouchi T."/>
            <person name="Morono Y."/>
            <person name="Uchiyama I."/>
            <person name="Ito T."/>
            <person name="Fujiyama A."/>
            <person name="Inagaki F."/>
            <person name="Takami H."/>
        </authorList>
    </citation>
    <scope>NUCLEOTIDE SEQUENCE</scope>
    <source>
        <strain evidence="1">Expedition CK06-06</strain>
    </source>
</reference>
<sequence>MLSLVEDARREFWTTWHGLENVHTQEELEAQSTKMWAARKRLWELDPEFRARMLAEEEKRRVEAELNKEKAHIQDTLLKQKVAREVAEAKSKSDRIVAEAKAKSGYIEKGGLACPKCFTRNINWKIISRKRARREKIGRNIPWCLICNKKMIHLTDK</sequence>
<comment type="caution">
    <text evidence="1">The sequence shown here is derived from an EMBL/GenBank/DDBJ whole genome shotgun (WGS) entry which is preliminary data.</text>
</comment>
<organism evidence="1">
    <name type="scientific">marine sediment metagenome</name>
    <dbReference type="NCBI Taxonomy" id="412755"/>
    <lineage>
        <taxon>unclassified sequences</taxon>
        <taxon>metagenomes</taxon>
        <taxon>ecological metagenomes</taxon>
    </lineage>
</organism>
<proteinExistence type="predicted"/>
<feature type="non-terminal residue" evidence="1">
    <location>
        <position position="157"/>
    </location>
</feature>
<dbReference type="AlphaFoldDB" id="X1NIZ0"/>
<evidence type="ECO:0000313" key="1">
    <source>
        <dbReference type="EMBL" id="GAI43967.1"/>
    </source>
</evidence>
<accession>X1NIZ0</accession>
<dbReference type="EMBL" id="BARV01025397">
    <property type="protein sequence ID" value="GAI43967.1"/>
    <property type="molecule type" value="Genomic_DNA"/>
</dbReference>
<name>X1NIZ0_9ZZZZ</name>
<protein>
    <submittedName>
        <fullName evidence="1">Uncharacterized protein</fullName>
    </submittedName>
</protein>
<gene>
    <name evidence="1" type="ORF">S06H3_41251</name>
</gene>